<dbReference type="SUPFAM" id="SSF52540">
    <property type="entry name" value="P-loop containing nucleoside triphosphate hydrolases"/>
    <property type="match status" value="1"/>
</dbReference>
<feature type="region of interest" description="Disordered" evidence="2">
    <location>
        <begin position="995"/>
        <end position="1025"/>
    </location>
</feature>
<evidence type="ECO:0000313" key="6">
    <source>
        <dbReference type="EMBL" id="CRG87679.1"/>
    </source>
</evidence>
<dbReference type="GO" id="GO:0031380">
    <property type="term" value="C:nuclear RNA-directed RNA polymerase complex"/>
    <property type="evidence" value="ECO:0007669"/>
    <property type="project" value="TreeGrafter"/>
</dbReference>
<dbReference type="Gene3D" id="3.40.50.300">
    <property type="entry name" value="P-loop containing nucleotide triphosphate hydrolases"/>
    <property type="match status" value="2"/>
</dbReference>
<evidence type="ECO:0000313" key="7">
    <source>
        <dbReference type="Proteomes" id="UP000054383"/>
    </source>
</evidence>
<dbReference type="Pfam" id="PF13087">
    <property type="entry name" value="AAA_12"/>
    <property type="match status" value="1"/>
</dbReference>
<keyword evidence="1 6" id="KW-0067">ATP-binding</keyword>
<dbReference type="InterPro" id="IPR057373">
    <property type="entry name" value="ZNFX1"/>
</dbReference>
<evidence type="ECO:0000259" key="4">
    <source>
        <dbReference type="Pfam" id="PF13087"/>
    </source>
</evidence>
<keyword evidence="1 6" id="KW-0547">Nucleotide-binding</keyword>
<feature type="compositionally biased region" description="Basic and acidic residues" evidence="2">
    <location>
        <begin position="1"/>
        <end position="10"/>
    </location>
</feature>
<keyword evidence="7" id="KW-1185">Reference proteome</keyword>
<dbReference type="Pfam" id="PF13086">
    <property type="entry name" value="AAA_11"/>
    <property type="match status" value="1"/>
</dbReference>
<dbReference type="InterPro" id="IPR045055">
    <property type="entry name" value="DNA2/NAM7-like"/>
</dbReference>
<gene>
    <name evidence="6" type="ORF">PISL3812_04699</name>
</gene>
<dbReference type="InterPro" id="IPR041677">
    <property type="entry name" value="DNA2/NAM7_AAA_11"/>
</dbReference>
<feature type="compositionally biased region" description="Polar residues" evidence="2">
    <location>
        <begin position="15"/>
        <end position="33"/>
    </location>
</feature>
<dbReference type="GO" id="GO:0031048">
    <property type="term" value="P:regulatory ncRNA-mediated heterochromatin formation"/>
    <property type="evidence" value="ECO:0007669"/>
    <property type="project" value="TreeGrafter"/>
</dbReference>
<keyword evidence="1 6" id="KW-0378">Hydrolase</keyword>
<keyword evidence="1 6" id="KW-0347">Helicase</keyword>
<sequence length="1134" mass="128818">MSKLEFETRYIARGPNSSKNRRGNSFSHTTTKRPVSEANPDIRKYVRKMQKQGTEEGWLASPEIPNSQEIMCMKGEINLEENCIHLEPNRVDDPWPSVEEYLRTHYELLREDAVALLRDSVAYLRNKPFMTDTREICIYDQVHITGMTFAKQGLAIKVSFSTARACKNIVWEYSSRLITGSMVALSPAKDCFKSQCVIAIVAARPLEQVKHHPPLVDLYFADPEEAYFDPQQEWIMVQPRSGYLESVRHTMRTLQLMNDECFPLQDHICNLRKDIDIPEYVKSDPKMRISPDQIVDVLSDWPQEPANNLDTSQWEALHHILTKRLAIVQGPPGTGKTHVSVTALKLLLTNRKPGDPPIIVAAHTNHALDQLLNHIAEVVPDYVRLGGRSIDEDVRKRSLYEVRKSTSLPPLHGGALGPANRKLQSVSENIVDLLRAFNMDSPGPLPATFFRDQNIISNKQYEALCNGARGWTNSTMEEQADPIISWVGDMLFENSVTYRYEDRGYEEDEMDMEYEQLREMEQEKGLVDDDLETLRGLFVPLKESFRGRSNVNDELAEYPSIDNLWDIPLQNRGTVYNVLCRIAKEKLLSAFRGHLKQYNKSVTERLIGKLEVDYTILKDTKVVGMTTTGLSKYRALVSALKPKIVMIEEAAEIIEAPVTAACVESLEHLILVGDHKQLQGGCSVTDLEGDPFFLNMSMFERLVQNGVDYRSLVHQRRMTPEIRRLLTPIYQNLEDHPSVNSIERVPGMGDVRSFLFCHQWPESSDSLSSRYNAQEAEMIVTFFLHLFFSGVDPSEITVLTFYNGQRKKILKLLRESRHLQGRHLKVNTVDSYQGEENDVVLLSLVRSNEKGDIGFLSIENRVCVALSRARRGFYMFGNAQQLASTDPLWWDVVKIMGEGDEQSRRIGFHLPLTCDKHNNKEFVSKPEDIKGLNGGCHLPCERVLSCGHRCPVKCHGFNHTLIQCKERCDKELPCGHSCREVCSASTCSCQCGHKATRAPSPEKPSKESTQSSPSKASNHDSCRQQQHTIVKNDIERIQAFQKYAQGGSREHDRMLDEKFSAEVTEKILARLDEEESANLFSEQQQPVQDLDVQVVSTACDEENCGARARWVQSFTPAIPTVEPSAVEEDLIEFD</sequence>
<dbReference type="InterPro" id="IPR047187">
    <property type="entry name" value="SF1_C_Upf1"/>
</dbReference>
<organism evidence="6 7">
    <name type="scientific">Talaromyces islandicus</name>
    <name type="common">Penicillium islandicum</name>
    <dbReference type="NCBI Taxonomy" id="28573"/>
    <lineage>
        <taxon>Eukaryota</taxon>
        <taxon>Fungi</taxon>
        <taxon>Dikarya</taxon>
        <taxon>Ascomycota</taxon>
        <taxon>Pezizomycotina</taxon>
        <taxon>Eurotiomycetes</taxon>
        <taxon>Eurotiomycetidae</taxon>
        <taxon>Eurotiales</taxon>
        <taxon>Trichocomaceae</taxon>
        <taxon>Talaromyces</taxon>
        <taxon>Talaromyces sect. Islandici</taxon>
    </lineage>
</organism>
<dbReference type="PANTHER" id="PTHR10887">
    <property type="entry name" value="DNA2/NAM7 HELICASE FAMILY"/>
    <property type="match status" value="1"/>
</dbReference>
<dbReference type="STRING" id="28573.A0A0U1LWB9"/>
<evidence type="ECO:0000259" key="3">
    <source>
        <dbReference type="Pfam" id="PF13086"/>
    </source>
</evidence>
<dbReference type="Proteomes" id="UP000054383">
    <property type="component" value="Unassembled WGS sequence"/>
</dbReference>
<proteinExistence type="predicted"/>
<evidence type="ECO:0000256" key="1">
    <source>
        <dbReference type="ARBA" id="ARBA00022806"/>
    </source>
</evidence>
<dbReference type="CDD" id="cd06008">
    <property type="entry name" value="NF-X1-zinc-finger"/>
    <property type="match status" value="1"/>
</dbReference>
<evidence type="ECO:0000256" key="2">
    <source>
        <dbReference type="SAM" id="MobiDB-lite"/>
    </source>
</evidence>
<dbReference type="CDD" id="cd18808">
    <property type="entry name" value="SF1_C_Upf1"/>
    <property type="match status" value="1"/>
</dbReference>
<feature type="domain" description="DNA2/NAM7 helicase-like C-terminal" evidence="4">
    <location>
        <begin position="694"/>
        <end position="879"/>
    </location>
</feature>
<dbReference type="AlphaFoldDB" id="A0A0U1LWB9"/>
<dbReference type="InterPro" id="IPR041679">
    <property type="entry name" value="DNA2/NAM7-like_C"/>
</dbReference>
<dbReference type="Pfam" id="PF25396">
    <property type="entry name" value="ZNFX1"/>
    <property type="match status" value="1"/>
</dbReference>
<dbReference type="FunFam" id="3.40.50.300:FF:001366">
    <property type="entry name" value="ATP binding protein, putative"/>
    <property type="match status" value="1"/>
</dbReference>
<dbReference type="InterPro" id="IPR027417">
    <property type="entry name" value="P-loop_NTPase"/>
</dbReference>
<feature type="region of interest" description="Disordered" evidence="2">
    <location>
        <begin position="1"/>
        <end position="40"/>
    </location>
</feature>
<reference evidence="6 7" key="1">
    <citation type="submission" date="2015-04" db="EMBL/GenBank/DDBJ databases">
        <authorList>
            <person name="Syromyatnikov M.Y."/>
            <person name="Popov V.N."/>
        </authorList>
    </citation>
    <scope>NUCLEOTIDE SEQUENCE [LARGE SCALE GENOMIC DNA]</scope>
    <source>
        <strain evidence="6">WF-38-12</strain>
    </source>
</reference>
<dbReference type="OrthoDB" id="409395at2759"/>
<accession>A0A0U1LWB9</accession>
<feature type="compositionally biased region" description="Polar residues" evidence="2">
    <location>
        <begin position="1007"/>
        <end position="1016"/>
    </location>
</feature>
<evidence type="ECO:0000259" key="5">
    <source>
        <dbReference type="Pfam" id="PF25396"/>
    </source>
</evidence>
<dbReference type="OMA" id="EWIMVEA"/>
<dbReference type="PANTHER" id="PTHR10887:SF341">
    <property type="entry name" value="NFX1-TYPE ZINC FINGER-CONTAINING PROTEIN 1"/>
    <property type="match status" value="1"/>
</dbReference>
<dbReference type="EMBL" id="CVMT01000003">
    <property type="protein sequence ID" value="CRG87679.1"/>
    <property type="molecule type" value="Genomic_DNA"/>
</dbReference>
<dbReference type="GO" id="GO:0004386">
    <property type="term" value="F:helicase activity"/>
    <property type="evidence" value="ECO:0007669"/>
    <property type="project" value="UniProtKB-KW"/>
</dbReference>
<protein>
    <submittedName>
        <fullName evidence="6">Helicase required for RNAi-mediated heterochromatin assembly 1</fullName>
    </submittedName>
</protein>
<feature type="domain" description="ZNFX1" evidence="5">
    <location>
        <begin position="132"/>
        <end position="239"/>
    </location>
</feature>
<name>A0A0U1LWB9_TALIS</name>
<feature type="domain" description="DNA2/NAM7 helicase helicase" evidence="3">
    <location>
        <begin position="308"/>
        <end position="679"/>
    </location>
</feature>